<keyword evidence="1" id="KW-1133">Transmembrane helix</keyword>
<gene>
    <name evidence="3" type="ORF">T10_12251</name>
</gene>
<proteinExistence type="predicted"/>
<evidence type="ECO:0000313" key="3">
    <source>
        <dbReference type="EMBL" id="KRZ79851.1"/>
    </source>
</evidence>
<evidence type="ECO:0000256" key="1">
    <source>
        <dbReference type="SAM" id="Phobius"/>
    </source>
</evidence>
<name>A0A0V1N788_9BILA</name>
<feature type="chain" id="PRO_5006883173" description="PiggyBac transposable element-derived protein domain-containing protein" evidence="2">
    <location>
        <begin position="21"/>
        <end position="161"/>
    </location>
</feature>
<evidence type="ECO:0008006" key="5">
    <source>
        <dbReference type="Google" id="ProtNLM"/>
    </source>
</evidence>
<dbReference type="EMBL" id="JYDO01000005">
    <property type="protein sequence ID" value="KRZ79851.1"/>
    <property type="molecule type" value="Genomic_DNA"/>
</dbReference>
<feature type="transmembrane region" description="Helical" evidence="1">
    <location>
        <begin position="36"/>
        <end position="56"/>
    </location>
</feature>
<protein>
    <recommendedName>
        <fullName evidence="5">PiggyBac transposable element-derived protein domain-containing protein</fullName>
    </recommendedName>
</protein>
<sequence>MTSLALFLCALAVYLQLSAADRTSLRKRKWNWYANYVGSMTSLALFLCALMVYMQLSAADRISVRKPPDVFLVDLRRLAALFGDVSEKAVSCAFVAGMPENVRQLLRVGSRMKDLELSQILARSQAIITDERPVDTTDTCLSARRAGPGPQAVPPELRCYT</sequence>
<reference evidence="3 4" key="1">
    <citation type="submission" date="2015-01" db="EMBL/GenBank/DDBJ databases">
        <title>Evolution of Trichinella species and genotypes.</title>
        <authorList>
            <person name="Korhonen P.K."/>
            <person name="Edoardo P."/>
            <person name="Giuseppe L.R."/>
            <person name="Gasser R.B."/>
        </authorList>
    </citation>
    <scope>NUCLEOTIDE SEQUENCE [LARGE SCALE GENOMIC DNA]</scope>
    <source>
        <strain evidence="3">ISS1980</strain>
    </source>
</reference>
<organism evidence="3 4">
    <name type="scientific">Trichinella papuae</name>
    <dbReference type="NCBI Taxonomy" id="268474"/>
    <lineage>
        <taxon>Eukaryota</taxon>
        <taxon>Metazoa</taxon>
        <taxon>Ecdysozoa</taxon>
        <taxon>Nematoda</taxon>
        <taxon>Enoplea</taxon>
        <taxon>Dorylaimia</taxon>
        <taxon>Trichinellida</taxon>
        <taxon>Trichinellidae</taxon>
        <taxon>Trichinella</taxon>
    </lineage>
</organism>
<comment type="caution">
    <text evidence="3">The sequence shown here is derived from an EMBL/GenBank/DDBJ whole genome shotgun (WGS) entry which is preliminary data.</text>
</comment>
<keyword evidence="1" id="KW-0812">Transmembrane</keyword>
<keyword evidence="4" id="KW-1185">Reference proteome</keyword>
<evidence type="ECO:0000256" key="2">
    <source>
        <dbReference type="SAM" id="SignalP"/>
    </source>
</evidence>
<dbReference type="Proteomes" id="UP000054843">
    <property type="component" value="Unassembled WGS sequence"/>
</dbReference>
<dbReference type="OrthoDB" id="10464787at2759"/>
<feature type="signal peptide" evidence="2">
    <location>
        <begin position="1"/>
        <end position="20"/>
    </location>
</feature>
<keyword evidence="1" id="KW-0472">Membrane</keyword>
<dbReference type="AlphaFoldDB" id="A0A0V1N788"/>
<evidence type="ECO:0000313" key="4">
    <source>
        <dbReference type="Proteomes" id="UP000054843"/>
    </source>
</evidence>
<keyword evidence="2" id="KW-0732">Signal</keyword>
<accession>A0A0V1N788</accession>